<sequence>MRSLLGRPHGTSATRALRTRTLRRVRQAAVLGAGLSLLAAGTTLALPQSPARAAAPDYTGDPTQYWNGVLLELFRVSTGDAGSPGRLARAAAMMNAAIYDGESAYQNTFGTLKYKPYLSAPKYWNLGQGADEEERIIGRTAYNVLHDLYPDQTAYLDQKFLERFGTPSTQYDIIDTEIVGTIVTNMRQARSADGWDNPATYQLDNVPGSWRPTGETGCTSADDAGTPNWGLVKPFTMSSGSAYRPSTPGTFASYSALLASPAYAAQLDEVRRLGGRDSTERTGEQTAVATFWANDLGPDAAHKGTFKPPGQLLDATIGIAKARLQSKYENTRLFALVSLAMADAAIGEWDVKYQTPIDLWRPVSAVHYAGETSWEPLSAGRDGSPLTPCFPAWASGHSAFAGAWAAVMQGFFGGNDSMNFTVNTEDPASPQKTRSYTSFHQAAQEAAESRVYLGVHYPWDAADGLKLGDDIAVNSVLPRLGPVGS</sequence>
<dbReference type="InterPro" id="IPR000326">
    <property type="entry name" value="PAP2/HPO"/>
</dbReference>
<dbReference type="InterPro" id="IPR036938">
    <property type="entry name" value="PAP2/HPO_sf"/>
</dbReference>
<protein>
    <submittedName>
        <fullName evidence="2">Phosphoesterase</fullName>
    </submittedName>
</protein>
<dbReference type="Pfam" id="PF01569">
    <property type="entry name" value="PAP2"/>
    <property type="match status" value="1"/>
</dbReference>
<dbReference type="PANTHER" id="PTHR34599">
    <property type="entry name" value="PEROXIDASE-RELATED"/>
    <property type="match status" value="1"/>
</dbReference>
<dbReference type="Gene3D" id="1.10.606.20">
    <property type="match status" value="1"/>
</dbReference>
<name>A0A9W4H2U9_9ACTN</name>
<dbReference type="SUPFAM" id="SSF48317">
    <property type="entry name" value="Acid phosphatase/Vanadium-dependent haloperoxidase"/>
    <property type="match status" value="1"/>
</dbReference>
<evidence type="ECO:0000259" key="1">
    <source>
        <dbReference type="Pfam" id="PF01569"/>
    </source>
</evidence>
<dbReference type="AlphaFoldDB" id="A0A9W4H2U9"/>
<proteinExistence type="predicted"/>
<feature type="domain" description="Phosphatidic acid phosphatase type 2/haloperoxidase" evidence="1">
    <location>
        <begin position="358"/>
        <end position="465"/>
    </location>
</feature>
<comment type="caution">
    <text evidence="2">The sequence shown here is derived from an EMBL/GenBank/DDBJ whole genome shotgun (WGS) entry which is preliminary data.</text>
</comment>
<dbReference type="CDD" id="cd03398">
    <property type="entry name" value="PAP2_haloperoxidase"/>
    <property type="match status" value="1"/>
</dbReference>
<reference evidence="2" key="1">
    <citation type="submission" date="2021-06" db="EMBL/GenBank/DDBJ databases">
        <authorList>
            <person name="Arsene-Ploetze F."/>
        </authorList>
    </citation>
    <scope>NUCLEOTIDE SEQUENCE</scope>
    <source>
        <strain evidence="2">SBRY1</strain>
    </source>
</reference>
<evidence type="ECO:0000313" key="3">
    <source>
        <dbReference type="Proteomes" id="UP001153328"/>
    </source>
</evidence>
<evidence type="ECO:0000313" key="2">
    <source>
        <dbReference type="EMBL" id="CAG7646312.1"/>
    </source>
</evidence>
<dbReference type="Proteomes" id="UP001153328">
    <property type="component" value="Unassembled WGS sequence"/>
</dbReference>
<gene>
    <name evidence="2" type="ORF">SBRY_40382</name>
</gene>
<dbReference type="InterPro" id="IPR052559">
    <property type="entry name" value="V-haloperoxidase"/>
</dbReference>
<organism evidence="2 3">
    <name type="scientific">Actinacidiphila bryophytorum</name>
    <dbReference type="NCBI Taxonomy" id="1436133"/>
    <lineage>
        <taxon>Bacteria</taxon>
        <taxon>Bacillati</taxon>
        <taxon>Actinomycetota</taxon>
        <taxon>Actinomycetes</taxon>
        <taxon>Kitasatosporales</taxon>
        <taxon>Streptomycetaceae</taxon>
        <taxon>Actinacidiphila</taxon>
    </lineage>
</organism>
<accession>A0A9W4H2U9</accession>
<dbReference type="EMBL" id="CAJVAX010000018">
    <property type="protein sequence ID" value="CAG7646312.1"/>
    <property type="molecule type" value="Genomic_DNA"/>
</dbReference>
<dbReference type="PANTHER" id="PTHR34599:SF2">
    <property type="entry name" value="TRAF-TYPE DOMAIN-CONTAINING PROTEIN"/>
    <property type="match status" value="1"/>
</dbReference>
<keyword evidence="3" id="KW-1185">Reference proteome</keyword>